<dbReference type="SUPFAM" id="SSF51695">
    <property type="entry name" value="PLC-like phosphodiesterases"/>
    <property type="match status" value="1"/>
</dbReference>
<reference evidence="3" key="1">
    <citation type="book" date="2010" name="EXTREMOPHILES" publisher="0:0-0">
        <title>Complete genome sequences of ten hyperthermophilic archaea reveal their metabolic capabilities and possible ecological roles.</title>
        <editorList>
            <person name="?"/>
        </editorList>
        <authorList>
            <person name="Ravin N.V."/>
            <person name="Mardanov A.V."/>
            <person name="Bonch-Osmolovskaya E.A."/>
            <person name="Skryabin K.G."/>
        </authorList>
    </citation>
    <scope>NUCLEOTIDE SEQUENCE [LARGE SCALE GENOMIC DNA]</scope>
    <source>
        <strain evidence="3">1505</strain>
    </source>
</reference>
<dbReference type="RefSeq" id="WP_052886599.1">
    <property type="nucleotide sequence ID" value="NZ_CP007493.1"/>
</dbReference>
<accession>A0A3G1A637</accession>
<sequence>MPGKNFLLTGHRGAPVFEPENTLPSFLKAVECGATGIEFDVRVTKDGIPVISHDDELERTLGTNQKISETTYPELLRLSIQGKAKIPTLREVLALAKGRLSVDIELKVIGAEREVVDAIRELDMIDDAIVTSFIPEAIRRVKNLEPRLSIGVLLEEWDDEYLEIARNLGAEAILPYYETLDEDLVSKIKSNGYKIITWTVDDPSTAQKLLDMGIEGVITNNPCALRHILHKKSP</sequence>
<proteinExistence type="predicted"/>
<dbReference type="Gene3D" id="3.20.20.190">
    <property type="entry name" value="Phosphatidylinositol (PI) phosphodiesterase"/>
    <property type="match status" value="1"/>
</dbReference>
<protein>
    <submittedName>
        <fullName evidence="2">Glycerophosphoryl diester phosphodiesterase</fullName>
        <ecNumber evidence="2">3.1.4.46</ecNumber>
    </submittedName>
</protein>
<dbReference type="Pfam" id="PF03009">
    <property type="entry name" value="GDPD"/>
    <property type="match status" value="1"/>
</dbReference>
<gene>
    <name evidence="2" type="ORF">TCARB_0482</name>
</gene>
<dbReference type="InterPro" id="IPR017946">
    <property type="entry name" value="PLC-like_Pdiesterase_TIM-brl"/>
</dbReference>
<dbReference type="GeneID" id="25405938"/>
<dbReference type="GO" id="GO:0008889">
    <property type="term" value="F:glycerophosphodiester phosphodiesterase activity"/>
    <property type="evidence" value="ECO:0007669"/>
    <property type="project" value="UniProtKB-EC"/>
</dbReference>
<evidence type="ECO:0000313" key="2">
    <source>
        <dbReference type="EMBL" id="AJB41548.1"/>
    </source>
</evidence>
<keyword evidence="2" id="KW-0378">Hydrolase</keyword>
<dbReference type="KEGG" id="tcb:TCARB_0482"/>
<organism evidence="2 3">
    <name type="scientific">Thermofilum adornatum 1505</name>
    <dbReference type="NCBI Taxonomy" id="697581"/>
    <lineage>
        <taxon>Archaea</taxon>
        <taxon>Thermoproteota</taxon>
        <taxon>Thermoprotei</taxon>
        <taxon>Thermofilales</taxon>
        <taxon>Thermofilaceae</taxon>
        <taxon>Thermofilum</taxon>
    </lineage>
</organism>
<dbReference type="AlphaFoldDB" id="A0A3G1A637"/>
<dbReference type="PROSITE" id="PS51704">
    <property type="entry name" value="GP_PDE"/>
    <property type="match status" value="1"/>
</dbReference>
<dbReference type="PANTHER" id="PTHR46211:SF1">
    <property type="entry name" value="GLYCEROPHOSPHODIESTER PHOSPHODIESTERASE, CYTOPLASMIC"/>
    <property type="match status" value="1"/>
</dbReference>
<evidence type="ECO:0000313" key="3">
    <source>
        <dbReference type="Proteomes" id="UP000266720"/>
    </source>
</evidence>
<feature type="domain" description="GP-PDE" evidence="1">
    <location>
        <begin position="6"/>
        <end position="229"/>
    </location>
</feature>
<dbReference type="PANTHER" id="PTHR46211">
    <property type="entry name" value="GLYCEROPHOSPHORYL DIESTER PHOSPHODIESTERASE"/>
    <property type="match status" value="1"/>
</dbReference>
<dbReference type="InterPro" id="IPR030395">
    <property type="entry name" value="GP_PDE_dom"/>
</dbReference>
<name>A0A3G1A637_9CREN</name>
<dbReference type="STRING" id="697581.TCARB_0482"/>
<dbReference type="EC" id="3.1.4.46" evidence="2"/>
<dbReference type="EMBL" id="CP007493">
    <property type="protein sequence ID" value="AJB41548.1"/>
    <property type="molecule type" value="Genomic_DNA"/>
</dbReference>
<evidence type="ECO:0000259" key="1">
    <source>
        <dbReference type="PROSITE" id="PS51704"/>
    </source>
</evidence>
<dbReference type="GO" id="GO:0006629">
    <property type="term" value="P:lipid metabolic process"/>
    <property type="evidence" value="ECO:0007669"/>
    <property type="project" value="InterPro"/>
</dbReference>
<dbReference type="Proteomes" id="UP000266720">
    <property type="component" value="Chromosome"/>
</dbReference>
<dbReference type="CDD" id="cd08556">
    <property type="entry name" value="GDPD"/>
    <property type="match status" value="1"/>
</dbReference>